<proteinExistence type="predicted"/>
<dbReference type="EMBL" id="JPKZ01003150">
    <property type="protein sequence ID" value="KHN73121.1"/>
    <property type="molecule type" value="Genomic_DNA"/>
</dbReference>
<sequence>MSSFKVVLMTARSQFADKTINHQSLTIPAFRSKPMIVNVETAEVRNKPCLSESILRRLQCIREGKRNVPAQVLHVTKACFFHHFSTRNLSVPIHHSFQMNDCFKTDSPGWASLDGARLSTSSKLGCPAEDLHVVELFRSGSFGAVHESYKKSITHTYRSKIFLSTMNHSHFHCPCEIYG</sequence>
<dbReference type="Proteomes" id="UP000031036">
    <property type="component" value="Unassembled WGS sequence"/>
</dbReference>
<name>A0A0B2UQ51_TOXCA</name>
<gene>
    <name evidence="1" type="ORF">Tcan_01542</name>
</gene>
<evidence type="ECO:0000313" key="2">
    <source>
        <dbReference type="Proteomes" id="UP000031036"/>
    </source>
</evidence>
<reference evidence="1 2" key="1">
    <citation type="submission" date="2014-11" db="EMBL/GenBank/DDBJ databases">
        <title>Genetic blueprint of the zoonotic pathogen Toxocara canis.</title>
        <authorList>
            <person name="Zhu X.-Q."/>
            <person name="Korhonen P.K."/>
            <person name="Cai H."/>
            <person name="Young N.D."/>
            <person name="Nejsum P."/>
            <person name="von Samson-Himmelstjerna G."/>
            <person name="Boag P.R."/>
            <person name="Tan P."/>
            <person name="Li Q."/>
            <person name="Min J."/>
            <person name="Yang Y."/>
            <person name="Wang X."/>
            <person name="Fang X."/>
            <person name="Hall R.S."/>
            <person name="Hofmann A."/>
            <person name="Sternberg P.W."/>
            <person name="Jex A.R."/>
            <person name="Gasser R.B."/>
        </authorList>
    </citation>
    <scope>NUCLEOTIDE SEQUENCE [LARGE SCALE GENOMIC DNA]</scope>
    <source>
        <strain evidence="1">PN_DK_2014</strain>
    </source>
</reference>
<keyword evidence="2" id="KW-1185">Reference proteome</keyword>
<organism evidence="1 2">
    <name type="scientific">Toxocara canis</name>
    <name type="common">Canine roundworm</name>
    <dbReference type="NCBI Taxonomy" id="6265"/>
    <lineage>
        <taxon>Eukaryota</taxon>
        <taxon>Metazoa</taxon>
        <taxon>Ecdysozoa</taxon>
        <taxon>Nematoda</taxon>
        <taxon>Chromadorea</taxon>
        <taxon>Rhabditida</taxon>
        <taxon>Spirurina</taxon>
        <taxon>Ascaridomorpha</taxon>
        <taxon>Ascaridoidea</taxon>
        <taxon>Toxocaridae</taxon>
        <taxon>Toxocara</taxon>
    </lineage>
</organism>
<comment type="caution">
    <text evidence="1">The sequence shown here is derived from an EMBL/GenBank/DDBJ whole genome shotgun (WGS) entry which is preliminary data.</text>
</comment>
<dbReference type="AlphaFoldDB" id="A0A0B2UQ51"/>
<evidence type="ECO:0000313" key="1">
    <source>
        <dbReference type="EMBL" id="KHN73121.1"/>
    </source>
</evidence>
<feature type="non-terminal residue" evidence="1">
    <location>
        <position position="179"/>
    </location>
</feature>
<protein>
    <submittedName>
        <fullName evidence="1">Uncharacterized protein</fullName>
    </submittedName>
</protein>
<accession>A0A0B2UQ51</accession>